<feature type="compositionally biased region" description="Acidic residues" evidence="1">
    <location>
        <begin position="185"/>
        <end position="203"/>
    </location>
</feature>
<feature type="compositionally biased region" description="Polar residues" evidence="1">
    <location>
        <begin position="169"/>
        <end position="178"/>
    </location>
</feature>
<evidence type="ECO:0000313" key="2">
    <source>
        <dbReference type="EMBL" id="KDQ08928.1"/>
    </source>
</evidence>
<evidence type="ECO:0000313" key="3">
    <source>
        <dbReference type="Proteomes" id="UP000027195"/>
    </source>
</evidence>
<dbReference type="AlphaFoldDB" id="A0A067LZP3"/>
<keyword evidence="3" id="KW-1185">Reference proteome</keyword>
<proteinExistence type="predicted"/>
<protein>
    <submittedName>
        <fullName evidence="2">Uncharacterized protein</fullName>
    </submittedName>
</protein>
<dbReference type="Proteomes" id="UP000027195">
    <property type="component" value="Unassembled WGS sequence"/>
</dbReference>
<feature type="region of interest" description="Disordered" evidence="1">
    <location>
        <begin position="78"/>
        <end position="103"/>
    </location>
</feature>
<reference evidence="3" key="1">
    <citation type="journal article" date="2014" name="Proc. Natl. Acad. Sci. U.S.A.">
        <title>Extensive sampling of basidiomycete genomes demonstrates inadequacy of the white-rot/brown-rot paradigm for wood decay fungi.</title>
        <authorList>
            <person name="Riley R."/>
            <person name="Salamov A.A."/>
            <person name="Brown D.W."/>
            <person name="Nagy L.G."/>
            <person name="Floudas D."/>
            <person name="Held B.W."/>
            <person name="Levasseur A."/>
            <person name="Lombard V."/>
            <person name="Morin E."/>
            <person name="Otillar R."/>
            <person name="Lindquist E.A."/>
            <person name="Sun H."/>
            <person name="LaButti K.M."/>
            <person name="Schmutz J."/>
            <person name="Jabbour D."/>
            <person name="Luo H."/>
            <person name="Baker S.E."/>
            <person name="Pisabarro A.G."/>
            <person name="Walton J.D."/>
            <person name="Blanchette R.A."/>
            <person name="Henrissat B."/>
            <person name="Martin F."/>
            <person name="Cullen D."/>
            <person name="Hibbett D.S."/>
            <person name="Grigoriev I.V."/>
        </authorList>
    </citation>
    <scope>NUCLEOTIDE SEQUENCE [LARGE SCALE GENOMIC DNA]</scope>
    <source>
        <strain evidence="3">FD-172 SS1</strain>
    </source>
</reference>
<feature type="region of interest" description="Disordered" evidence="1">
    <location>
        <begin position="146"/>
        <end position="208"/>
    </location>
</feature>
<organism evidence="2 3">
    <name type="scientific">Botryobasidium botryosum (strain FD-172 SS1)</name>
    <dbReference type="NCBI Taxonomy" id="930990"/>
    <lineage>
        <taxon>Eukaryota</taxon>
        <taxon>Fungi</taxon>
        <taxon>Dikarya</taxon>
        <taxon>Basidiomycota</taxon>
        <taxon>Agaricomycotina</taxon>
        <taxon>Agaricomycetes</taxon>
        <taxon>Cantharellales</taxon>
        <taxon>Botryobasidiaceae</taxon>
        <taxon>Botryobasidium</taxon>
    </lineage>
</organism>
<feature type="compositionally biased region" description="Acidic residues" evidence="1">
    <location>
        <begin position="146"/>
        <end position="166"/>
    </location>
</feature>
<dbReference type="InParanoid" id="A0A067LZP3"/>
<evidence type="ECO:0000256" key="1">
    <source>
        <dbReference type="SAM" id="MobiDB-lite"/>
    </source>
</evidence>
<feature type="compositionally biased region" description="Polar residues" evidence="1">
    <location>
        <begin position="78"/>
        <end position="95"/>
    </location>
</feature>
<dbReference type="EMBL" id="KL198084">
    <property type="protein sequence ID" value="KDQ08928.1"/>
    <property type="molecule type" value="Genomic_DNA"/>
</dbReference>
<dbReference type="HOGENOM" id="CLU_780721_0_0_1"/>
<gene>
    <name evidence="2" type="ORF">BOTBODRAFT_179411</name>
</gene>
<accession>A0A067LZP3</accession>
<name>A0A067LZP3_BOTB1</name>
<sequence>MASRPLGNAARARMSAQAPVAHMDMDHMFPYDGHSRLDNDENDWSTYSLLPPSPQHHMHVAPQHSSKFALTTSPATQNNTFSGVDQSRATPNMPSGLTPDVAPQSTRGALAHQLHRLPAQPPYYQTSRSTSSAARCSHSIQSLTSFDDDASVQSSDEELSQFDGDDAYSISSRQTSIGPQGGDGGDGDDDDGSSDDGEGEYDTNMDSRLDDEHEWFTVDPPYASLGLTPYEVMLHREIRATMGLQPLITTTPALPDARRGALSLPASSAVGSQQSFMGVFSVSASTAPSQAQAGPGPRPDICAPPLTTDTIDDKTDREDSHIVMEPQTLEASHFGAYGHANACVSRLNAGWWPSY</sequence>